<keyword evidence="3" id="KW-1185">Reference proteome</keyword>
<gene>
    <name evidence="2" type="ORF">CCACVL1_04363</name>
</gene>
<dbReference type="AlphaFoldDB" id="A0A1R3JSZ3"/>
<sequence length="146" mass="16467">MATIPHCQATAGTLWKPPAAGHGPSSPEISQIHQMLPFSILNPNLALKSPKTSPNPLDLRCPNPYHPLRFDFVFDIAGLRSLEDDIPDLNLVDTFWRTTKVSDEGFEGGYLFCTGFGYLRWYGSMFEERKFKIRKVVLTIVKKGLK</sequence>
<dbReference type="Gramene" id="OMO98022">
    <property type="protein sequence ID" value="OMO98022"/>
    <property type="gene ID" value="CCACVL1_04363"/>
</dbReference>
<organism evidence="2 3">
    <name type="scientific">Corchorus capsularis</name>
    <name type="common">Jute</name>
    <dbReference type="NCBI Taxonomy" id="210143"/>
    <lineage>
        <taxon>Eukaryota</taxon>
        <taxon>Viridiplantae</taxon>
        <taxon>Streptophyta</taxon>
        <taxon>Embryophyta</taxon>
        <taxon>Tracheophyta</taxon>
        <taxon>Spermatophyta</taxon>
        <taxon>Magnoliopsida</taxon>
        <taxon>eudicotyledons</taxon>
        <taxon>Gunneridae</taxon>
        <taxon>Pentapetalae</taxon>
        <taxon>rosids</taxon>
        <taxon>malvids</taxon>
        <taxon>Malvales</taxon>
        <taxon>Malvaceae</taxon>
        <taxon>Grewioideae</taxon>
        <taxon>Apeibeae</taxon>
        <taxon>Corchorus</taxon>
    </lineage>
</organism>
<evidence type="ECO:0000313" key="3">
    <source>
        <dbReference type="Proteomes" id="UP000188268"/>
    </source>
</evidence>
<evidence type="ECO:0000256" key="1">
    <source>
        <dbReference type="SAM" id="MobiDB-lite"/>
    </source>
</evidence>
<comment type="caution">
    <text evidence="2">The sequence shown here is derived from an EMBL/GenBank/DDBJ whole genome shotgun (WGS) entry which is preliminary data.</text>
</comment>
<reference evidence="2 3" key="1">
    <citation type="submission" date="2013-09" db="EMBL/GenBank/DDBJ databases">
        <title>Corchorus capsularis genome sequencing.</title>
        <authorList>
            <person name="Alam M."/>
            <person name="Haque M.S."/>
            <person name="Islam M.S."/>
            <person name="Emdad E.M."/>
            <person name="Islam M.M."/>
            <person name="Ahmed B."/>
            <person name="Halim A."/>
            <person name="Hossen Q.M.M."/>
            <person name="Hossain M.Z."/>
            <person name="Ahmed R."/>
            <person name="Khan M.M."/>
            <person name="Islam R."/>
            <person name="Rashid M.M."/>
            <person name="Khan S.A."/>
            <person name="Rahman M.S."/>
            <person name="Alam M."/>
        </authorList>
    </citation>
    <scope>NUCLEOTIDE SEQUENCE [LARGE SCALE GENOMIC DNA]</scope>
    <source>
        <strain evidence="3">cv. CVL-1</strain>
        <tissue evidence="2">Whole seedling</tissue>
    </source>
</reference>
<name>A0A1R3JSZ3_COCAP</name>
<feature type="region of interest" description="Disordered" evidence="1">
    <location>
        <begin position="1"/>
        <end position="27"/>
    </location>
</feature>
<dbReference type="EMBL" id="AWWV01007151">
    <property type="protein sequence ID" value="OMO98022.1"/>
    <property type="molecule type" value="Genomic_DNA"/>
</dbReference>
<accession>A0A1R3JSZ3</accession>
<dbReference type="Proteomes" id="UP000188268">
    <property type="component" value="Unassembled WGS sequence"/>
</dbReference>
<proteinExistence type="predicted"/>
<protein>
    <submittedName>
        <fullName evidence="2">Uncharacterized protein</fullName>
    </submittedName>
</protein>
<evidence type="ECO:0000313" key="2">
    <source>
        <dbReference type="EMBL" id="OMO98022.1"/>
    </source>
</evidence>